<evidence type="ECO:0000313" key="8">
    <source>
        <dbReference type="Proteomes" id="UP000216188"/>
    </source>
</evidence>
<dbReference type="PANTHER" id="PTHR43667">
    <property type="entry name" value="CYCLOPROPANE-FATTY-ACYL-PHOSPHOLIPID SYNTHASE"/>
    <property type="match status" value="1"/>
</dbReference>
<dbReference type="Proteomes" id="UP000216188">
    <property type="component" value="Unassembled WGS sequence"/>
</dbReference>
<dbReference type="GO" id="GO:0008168">
    <property type="term" value="F:methyltransferase activity"/>
    <property type="evidence" value="ECO:0007669"/>
    <property type="project" value="UniProtKB-KW"/>
</dbReference>
<dbReference type="CDD" id="cd02440">
    <property type="entry name" value="AdoMet_MTases"/>
    <property type="match status" value="1"/>
</dbReference>
<dbReference type="GO" id="GO:0032259">
    <property type="term" value="P:methylation"/>
    <property type="evidence" value="ECO:0007669"/>
    <property type="project" value="UniProtKB-KW"/>
</dbReference>
<gene>
    <name evidence="7" type="ORF">CEV34_3202</name>
</gene>
<dbReference type="InterPro" id="IPR029063">
    <property type="entry name" value="SAM-dependent_MTases_sf"/>
</dbReference>
<sequence length="433" mass="48823">MVAQSRSVRIIKTVIETIRPQFNIELWDGTRIGNFDGAALVINDPTIVRQLLLKPNYDSLIDIWVSGRVDVRSGTIFDLANAKIDGKLKQRIKELPKWQLLKDLPALVFAGKSAARSAVVGKAPFVSGSNKEAITHHYDVSNAFYQLFLDERMVYTCGYFTDWANDIDQAQQDKLELICRKLRLQPGDRLLDIGCGWGALLIYAAQNYGVVGTGVSLSEAQTALARERIRAAGLEDRITIHVKSYAELNDQFDKISSVGMFEHVGIENYDTYFTAVNRLLRPGGLYMHHAITRRMKRNKKAFNRKSAEHLALVKYIFPGGELDHLGMTIENLEGHGFEVHDAENLREHYGRTCRLWCERLSANFEQAVAEVGYAKARLWVLYLAGCALAFERGTVQINQTVASKRKRGISAVPQTREDIYHDFRSGEKLRSGS</sequence>
<evidence type="ECO:0000256" key="3">
    <source>
        <dbReference type="ARBA" id="ARBA00022679"/>
    </source>
</evidence>
<keyword evidence="8" id="KW-1185">Reference proteome</keyword>
<dbReference type="STRING" id="419475.A8A54_19755"/>
<proteinExistence type="inferred from homology"/>
<keyword evidence="4" id="KW-0949">S-adenosyl-L-methionine</keyword>
<evidence type="ECO:0000256" key="2">
    <source>
        <dbReference type="ARBA" id="ARBA00022603"/>
    </source>
</evidence>
<dbReference type="AlphaFoldDB" id="A0A256GAV7"/>
<dbReference type="PIRSF" id="PIRSF003085">
    <property type="entry name" value="CMAS"/>
    <property type="match status" value="1"/>
</dbReference>
<dbReference type="Gene3D" id="3.40.50.150">
    <property type="entry name" value="Vaccinia Virus protein VP39"/>
    <property type="match status" value="1"/>
</dbReference>
<feature type="active site" evidence="6">
    <location>
        <position position="386"/>
    </location>
</feature>
<evidence type="ECO:0000313" key="7">
    <source>
        <dbReference type="EMBL" id="OYR24080.1"/>
    </source>
</evidence>
<evidence type="ECO:0000256" key="6">
    <source>
        <dbReference type="PIRSR" id="PIRSR003085-1"/>
    </source>
</evidence>
<dbReference type="InterPro" id="IPR003333">
    <property type="entry name" value="CMAS"/>
</dbReference>
<evidence type="ECO:0000256" key="5">
    <source>
        <dbReference type="ARBA" id="ARBA00023098"/>
    </source>
</evidence>
<dbReference type="EMBL" id="NNRM01000036">
    <property type="protein sequence ID" value="OYR24080.1"/>
    <property type="molecule type" value="Genomic_DNA"/>
</dbReference>
<keyword evidence="5" id="KW-0443">Lipid metabolism</keyword>
<dbReference type="GO" id="GO:0008610">
    <property type="term" value="P:lipid biosynthetic process"/>
    <property type="evidence" value="ECO:0007669"/>
    <property type="project" value="InterPro"/>
</dbReference>
<organism evidence="7 8">
    <name type="scientific">Brucella pseudogrignonensis</name>
    <dbReference type="NCBI Taxonomy" id="419475"/>
    <lineage>
        <taxon>Bacteria</taxon>
        <taxon>Pseudomonadati</taxon>
        <taxon>Pseudomonadota</taxon>
        <taxon>Alphaproteobacteria</taxon>
        <taxon>Hyphomicrobiales</taxon>
        <taxon>Brucellaceae</taxon>
        <taxon>Brucella/Ochrobactrum group</taxon>
        <taxon>Brucella</taxon>
    </lineage>
</organism>
<evidence type="ECO:0000256" key="1">
    <source>
        <dbReference type="ARBA" id="ARBA00010815"/>
    </source>
</evidence>
<dbReference type="InterPro" id="IPR050723">
    <property type="entry name" value="CFA/CMAS"/>
</dbReference>
<comment type="caution">
    <text evidence="7">The sequence shown here is derived from an EMBL/GenBank/DDBJ whole genome shotgun (WGS) entry which is preliminary data.</text>
</comment>
<keyword evidence="2 7" id="KW-0489">Methyltransferase</keyword>
<name>A0A256GAV7_9HYPH</name>
<evidence type="ECO:0000256" key="4">
    <source>
        <dbReference type="ARBA" id="ARBA00022691"/>
    </source>
</evidence>
<keyword evidence="3 7" id="KW-0808">Transferase</keyword>
<reference evidence="7 8" key="1">
    <citation type="submission" date="2017-07" db="EMBL/GenBank/DDBJ databases">
        <title>Phylogenetic study on the rhizospheric bacterium Ochrobactrum sp. A44.</title>
        <authorList>
            <person name="Krzyzanowska D.M."/>
            <person name="Ossowicki A."/>
            <person name="Rajewska M."/>
            <person name="Maciag T."/>
            <person name="Kaczynski Z."/>
            <person name="Czerwicka M."/>
            <person name="Jafra S."/>
        </authorList>
    </citation>
    <scope>NUCLEOTIDE SEQUENCE [LARGE SCALE GENOMIC DNA]</scope>
    <source>
        <strain evidence="7 8">CCUG 30717</strain>
    </source>
</reference>
<accession>A0A256GAV7</accession>
<protein>
    <submittedName>
        <fullName evidence="7">Methyltransferase domain protein</fullName>
    </submittedName>
</protein>
<dbReference type="PANTHER" id="PTHR43667:SF1">
    <property type="entry name" value="CYCLOPROPANE-FATTY-ACYL-PHOSPHOLIPID SYNTHASE"/>
    <property type="match status" value="1"/>
</dbReference>
<comment type="similarity">
    <text evidence="1">Belongs to the CFA/CMAS family.</text>
</comment>
<dbReference type="SUPFAM" id="SSF53335">
    <property type="entry name" value="S-adenosyl-L-methionine-dependent methyltransferases"/>
    <property type="match status" value="1"/>
</dbReference>
<dbReference type="RefSeq" id="WP_094543906.1">
    <property type="nucleotide sequence ID" value="NZ_JBHEEM010000004.1"/>
</dbReference>
<dbReference type="Pfam" id="PF02353">
    <property type="entry name" value="CMAS"/>
    <property type="match status" value="1"/>
</dbReference>